<dbReference type="GO" id="GO:0051213">
    <property type="term" value="F:dioxygenase activity"/>
    <property type="evidence" value="ECO:0007669"/>
    <property type="project" value="InterPro"/>
</dbReference>
<keyword evidence="2" id="KW-1185">Reference proteome</keyword>
<dbReference type="Gene3D" id="2.60.120.620">
    <property type="entry name" value="q2cbj1_9rhob like domain"/>
    <property type="match status" value="1"/>
</dbReference>
<evidence type="ECO:0000313" key="2">
    <source>
        <dbReference type="Proteomes" id="UP000010473"/>
    </source>
</evidence>
<dbReference type="Proteomes" id="UP000010473">
    <property type="component" value="Chromosome"/>
</dbReference>
<reference evidence="2" key="1">
    <citation type="journal article" date="2013" name="Proc. Natl. Acad. Sci. U.S.A.">
        <title>Improving the coverage of the cyanobacterial phylum using diversity-driven genome sequencing.</title>
        <authorList>
            <person name="Shih P.M."/>
            <person name="Wu D."/>
            <person name="Latifi A."/>
            <person name="Axen S.D."/>
            <person name="Fewer D.P."/>
            <person name="Talla E."/>
            <person name="Calteau A."/>
            <person name="Cai F."/>
            <person name="Tandeau de Marsac N."/>
            <person name="Rippka R."/>
            <person name="Herdman M."/>
            <person name="Sivonen K."/>
            <person name="Coursin T."/>
            <person name="Laurent T."/>
            <person name="Goodwin L."/>
            <person name="Nolan M."/>
            <person name="Davenport K.W."/>
            <person name="Han C.S."/>
            <person name="Rubin E.M."/>
            <person name="Eisen J.A."/>
            <person name="Woyke T."/>
            <person name="Gugger M."/>
            <person name="Kerfeld C.A."/>
        </authorList>
    </citation>
    <scope>NUCLEOTIDE SEQUENCE [LARGE SCALE GENOMIC DNA]</scope>
    <source>
        <strain evidence="2">ATCC 29371 / PCC 7437</strain>
    </source>
</reference>
<dbReference type="HOGENOM" id="CLU_078728_1_0_3"/>
<dbReference type="Pfam" id="PF10014">
    <property type="entry name" value="2OG-Fe_Oxy_2"/>
    <property type="match status" value="1"/>
</dbReference>
<dbReference type="OrthoDB" id="6681382at2"/>
<evidence type="ECO:0008006" key="3">
    <source>
        <dbReference type="Google" id="ProtNLM"/>
    </source>
</evidence>
<protein>
    <recommendedName>
        <fullName evidence="3">2OG-Fe dioxygenase family protein</fullName>
    </recommendedName>
</protein>
<dbReference type="STRING" id="111780.Sta7437_4260"/>
<proteinExistence type="predicted"/>
<dbReference type="EMBL" id="CP003653">
    <property type="protein sequence ID" value="AFZ37733.1"/>
    <property type="molecule type" value="Genomic_DNA"/>
</dbReference>
<accession>K9XYZ4</accession>
<dbReference type="KEGG" id="scs:Sta7437_4260"/>
<gene>
    <name evidence="1" type="ordered locus">Sta7437_4260</name>
</gene>
<dbReference type="InterPro" id="IPR018724">
    <property type="entry name" value="2OG-Fe_dioxygenase"/>
</dbReference>
<dbReference type="eggNOG" id="COG4340">
    <property type="taxonomic scope" value="Bacteria"/>
</dbReference>
<dbReference type="PATRIC" id="fig|111780.3.peg.4413"/>
<dbReference type="AlphaFoldDB" id="K9XYZ4"/>
<evidence type="ECO:0000313" key="1">
    <source>
        <dbReference type="EMBL" id="AFZ37733.1"/>
    </source>
</evidence>
<organism evidence="1 2">
    <name type="scientific">Stanieria cyanosphaera (strain ATCC 29371 / PCC 7437)</name>
    <dbReference type="NCBI Taxonomy" id="111780"/>
    <lineage>
        <taxon>Bacteria</taxon>
        <taxon>Bacillati</taxon>
        <taxon>Cyanobacteriota</taxon>
        <taxon>Cyanophyceae</taxon>
        <taxon>Pleurocapsales</taxon>
        <taxon>Dermocarpellaceae</taxon>
        <taxon>Stanieria</taxon>
    </lineage>
</organism>
<name>K9XYZ4_STAC7</name>
<dbReference type="RefSeq" id="WP_015195387.1">
    <property type="nucleotide sequence ID" value="NC_019748.1"/>
</dbReference>
<sequence>MQKSLTNKRFNCLTDYALETINAINLDRLTYFFGNLLSDPYLKEKYRFRRLSRFQIVDNKIIKLPHNYLFQSKKYNPLLGDIIREYPEIEDELIKLKDFAKIVLEFSEFCQLCSDSNEIAVHQIRTTTSAWQTGQPAPEGIHRDGVDLVGIFCVNRHQIEGGITSLYRSKNDPPVLSKILNPGEFLIFNDEQFFHYTSAITALRSQLGIRDVFVLTCPGLLPPAN</sequence>